<protein>
    <submittedName>
        <fullName evidence="3">PspA/IM30 family protein</fullName>
    </submittedName>
</protein>
<evidence type="ECO:0000313" key="4">
    <source>
        <dbReference type="Proteomes" id="UP000655830"/>
    </source>
</evidence>
<organism evidence="3 4">
    <name type="scientific">Zhenhengia yiwuensis</name>
    <dbReference type="NCBI Taxonomy" id="2763666"/>
    <lineage>
        <taxon>Bacteria</taxon>
        <taxon>Bacillati</taxon>
        <taxon>Bacillota</taxon>
        <taxon>Clostridia</taxon>
        <taxon>Lachnospirales</taxon>
        <taxon>Lachnospiraceae</taxon>
        <taxon>Zhenhengia</taxon>
    </lineage>
</organism>
<dbReference type="InterPro" id="IPR007157">
    <property type="entry name" value="PspA_VIPP1"/>
</dbReference>
<dbReference type="Gene3D" id="1.10.287.1490">
    <property type="match status" value="1"/>
</dbReference>
<gene>
    <name evidence="3" type="ORF">H8718_11925</name>
</gene>
<keyword evidence="4" id="KW-1185">Reference proteome</keyword>
<feature type="coiled-coil region" evidence="2">
    <location>
        <begin position="26"/>
        <end position="149"/>
    </location>
</feature>
<sequence>MSFFSRLGNIISGKANKALDKIEDPIEQIDLAIRKREEAINKAKLESASFIGSISQKKTEVRTIQEKIKQYEEGIRKALAAGDEEKATTFLLKKKEFDQEVASLETTIKTLQTTADKVKTNVAALEKEVKELKTKKSELSARYATAKAQSKVNEILTEVNKESHISLSDIEQKVMEAESYAQGLEEFKRPDVDAELSEYLSDNKDASIQDELNKYR</sequence>
<evidence type="ECO:0000256" key="1">
    <source>
        <dbReference type="ARBA" id="ARBA00043985"/>
    </source>
</evidence>
<comment type="caution">
    <text evidence="3">The sequence shown here is derived from an EMBL/GenBank/DDBJ whole genome shotgun (WGS) entry which is preliminary data.</text>
</comment>
<accession>A0A926ELH2</accession>
<dbReference type="Proteomes" id="UP000655830">
    <property type="component" value="Unassembled WGS sequence"/>
</dbReference>
<dbReference type="PANTHER" id="PTHR31088:SF6">
    <property type="entry name" value="PHAGE SHOCK PROTEIN A"/>
    <property type="match status" value="1"/>
</dbReference>
<evidence type="ECO:0000256" key="2">
    <source>
        <dbReference type="SAM" id="Coils"/>
    </source>
</evidence>
<evidence type="ECO:0000313" key="3">
    <source>
        <dbReference type="EMBL" id="MBC8580233.1"/>
    </source>
</evidence>
<dbReference type="PANTHER" id="PTHR31088">
    <property type="entry name" value="MEMBRANE-ASSOCIATED PROTEIN VIPP1, CHLOROPLASTIC"/>
    <property type="match status" value="1"/>
</dbReference>
<name>A0A926ELH2_9FIRM</name>
<keyword evidence="2" id="KW-0175">Coiled coil</keyword>
<reference evidence="3" key="1">
    <citation type="submission" date="2020-08" db="EMBL/GenBank/DDBJ databases">
        <title>Genome public.</title>
        <authorList>
            <person name="Liu C."/>
            <person name="Sun Q."/>
        </authorList>
    </citation>
    <scope>NUCLEOTIDE SEQUENCE</scope>
    <source>
        <strain evidence="3">NSJ-12</strain>
    </source>
</reference>
<proteinExistence type="inferred from homology"/>
<comment type="similarity">
    <text evidence="1">Belongs to the PspA/Vipp/IM30 family.</text>
</comment>
<dbReference type="AlphaFoldDB" id="A0A926ELH2"/>
<dbReference type="EMBL" id="JACRSY010000018">
    <property type="protein sequence ID" value="MBC8580233.1"/>
    <property type="molecule type" value="Genomic_DNA"/>
</dbReference>
<dbReference type="Pfam" id="PF04012">
    <property type="entry name" value="PspA_IM30"/>
    <property type="match status" value="1"/>
</dbReference>
<dbReference type="RefSeq" id="WP_177668581.1">
    <property type="nucleotide sequence ID" value="NZ_JACRSY010000018.1"/>
</dbReference>